<evidence type="ECO:0000313" key="3">
    <source>
        <dbReference type="Proteomes" id="UP001176941"/>
    </source>
</evidence>
<evidence type="ECO:0000256" key="1">
    <source>
        <dbReference type="SAM" id="MobiDB-lite"/>
    </source>
</evidence>
<organism evidence="2 3">
    <name type="scientific">Rangifer tarandus platyrhynchus</name>
    <name type="common">Svalbard reindeer</name>
    <dbReference type="NCBI Taxonomy" id="3082113"/>
    <lineage>
        <taxon>Eukaryota</taxon>
        <taxon>Metazoa</taxon>
        <taxon>Chordata</taxon>
        <taxon>Craniata</taxon>
        <taxon>Vertebrata</taxon>
        <taxon>Euteleostomi</taxon>
        <taxon>Mammalia</taxon>
        <taxon>Eutheria</taxon>
        <taxon>Laurasiatheria</taxon>
        <taxon>Artiodactyla</taxon>
        <taxon>Ruminantia</taxon>
        <taxon>Pecora</taxon>
        <taxon>Cervidae</taxon>
        <taxon>Odocoileinae</taxon>
        <taxon>Rangifer</taxon>
    </lineage>
</organism>
<reference evidence="2" key="1">
    <citation type="submission" date="2023-04" db="EMBL/GenBank/DDBJ databases">
        <authorList>
            <consortium name="ELIXIR-Norway"/>
        </authorList>
    </citation>
    <scope>NUCLEOTIDE SEQUENCE [LARGE SCALE GENOMIC DNA]</scope>
</reference>
<protein>
    <submittedName>
        <fullName evidence="2">Uncharacterized protein</fullName>
    </submittedName>
</protein>
<keyword evidence="3" id="KW-1185">Reference proteome</keyword>
<dbReference type="EMBL" id="OX459939">
    <property type="protein sequence ID" value="CAI9170113.1"/>
    <property type="molecule type" value="Genomic_DNA"/>
</dbReference>
<dbReference type="Proteomes" id="UP001176941">
    <property type="component" value="Chromosome 3"/>
</dbReference>
<gene>
    <name evidence="2" type="ORF">MRATA1EN1_LOCUS19075</name>
</gene>
<name>A0ABN8Z9B7_RANTA</name>
<accession>A0ABN8Z9B7</accession>
<feature type="region of interest" description="Disordered" evidence="1">
    <location>
        <begin position="1"/>
        <end position="39"/>
    </location>
</feature>
<proteinExistence type="predicted"/>
<evidence type="ECO:0000313" key="2">
    <source>
        <dbReference type="EMBL" id="CAI9170113.1"/>
    </source>
</evidence>
<feature type="non-terminal residue" evidence="2">
    <location>
        <position position="76"/>
    </location>
</feature>
<sequence>MGASRLRGEASLHSYPSLPHQRTPAARGDPSCADPVYQPHLPLHKAAPISGASLRPRAFSHARGRPCRRSPLGCAV</sequence>
<feature type="compositionally biased region" description="Basic and acidic residues" evidence="1">
    <location>
        <begin position="1"/>
        <end position="10"/>
    </location>
</feature>